<name>A0A7V9Z3K4_9BACL</name>
<feature type="chain" id="PRO_5038888168" evidence="2">
    <location>
        <begin position="21"/>
        <end position="263"/>
    </location>
</feature>
<evidence type="ECO:0000256" key="1">
    <source>
        <dbReference type="ARBA" id="ARBA00022729"/>
    </source>
</evidence>
<dbReference type="SMART" id="SM00062">
    <property type="entry name" value="PBPb"/>
    <property type="match status" value="1"/>
</dbReference>
<reference evidence="5 6" key="1">
    <citation type="submission" date="2020-07" db="EMBL/GenBank/DDBJ databases">
        <title>Genomic Encyclopedia of Type Strains, Phase IV (KMG-IV): sequencing the most valuable type-strain genomes for metagenomic binning, comparative biology and taxonomic classification.</title>
        <authorList>
            <person name="Goeker M."/>
        </authorList>
    </citation>
    <scope>NUCLEOTIDE SEQUENCE [LARGE SCALE GENOMIC DNA]</scope>
    <source>
        <strain evidence="5 6">DSM 15730</strain>
    </source>
</reference>
<proteinExistence type="predicted"/>
<keyword evidence="1 2" id="KW-0732">Signal</keyword>
<accession>A0A7V9Z3K4</accession>
<dbReference type="GO" id="GO:0016020">
    <property type="term" value="C:membrane"/>
    <property type="evidence" value="ECO:0007669"/>
    <property type="project" value="InterPro"/>
</dbReference>
<evidence type="ECO:0000313" key="5">
    <source>
        <dbReference type="EMBL" id="MBA2873376.1"/>
    </source>
</evidence>
<dbReference type="PANTHER" id="PTHR35936:SF17">
    <property type="entry name" value="ARGININE-BINDING EXTRACELLULAR PROTEIN ARTP"/>
    <property type="match status" value="1"/>
</dbReference>
<feature type="domain" description="Solute-binding protein family 3/N-terminal" evidence="3">
    <location>
        <begin position="39"/>
        <end position="263"/>
    </location>
</feature>
<comment type="caution">
    <text evidence="5">The sequence shown here is derived from an EMBL/GenBank/DDBJ whole genome shotgun (WGS) entry which is preliminary data.</text>
</comment>
<dbReference type="Pfam" id="PF00497">
    <property type="entry name" value="SBP_bac_3"/>
    <property type="match status" value="1"/>
</dbReference>
<dbReference type="InterPro" id="IPR001320">
    <property type="entry name" value="Iontro_rcpt_C"/>
</dbReference>
<dbReference type="GO" id="GO:0015276">
    <property type="term" value="F:ligand-gated monoatomic ion channel activity"/>
    <property type="evidence" value="ECO:0007669"/>
    <property type="project" value="InterPro"/>
</dbReference>
<feature type="signal peptide" evidence="2">
    <location>
        <begin position="1"/>
        <end position="20"/>
    </location>
</feature>
<gene>
    <name evidence="5" type="ORF">HNR31_000128</name>
</gene>
<dbReference type="InterPro" id="IPR001638">
    <property type="entry name" value="Solute-binding_3/MltF_N"/>
</dbReference>
<evidence type="ECO:0000313" key="6">
    <source>
        <dbReference type="Proteomes" id="UP000523087"/>
    </source>
</evidence>
<sequence length="263" mass="28875">MKKWLLLLVSSILFIGLLSACGTGGKEQGKESSGEQEKVLKMGTSADYAPFEYIDTAKGNEVIGFDVDLAKMITKELGYKFEIVDMDFTGLIPALQSGKVDFVLAGMTPTEDRKKNVDFSDVYYVARNMIVSKKGSGIKTVEDLKGKTVGVQTGSIQEGEANKIAKTVSMKIESRNRIPDLIQEIQAGRFDAAIIEDTVAKGYLKNSSGKLEGHTIPTSEQEAGSAIAFPKGSKLRDEFNKVLQEKMKNGEVDKLIKKWFDQQ</sequence>
<evidence type="ECO:0000259" key="3">
    <source>
        <dbReference type="SMART" id="SM00062"/>
    </source>
</evidence>
<dbReference type="AlphaFoldDB" id="A0A7V9Z3K4"/>
<organism evidence="5 6">
    <name type="scientific">Thermaerobacillus caldiproteolyticus</name>
    <dbReference type="NCBI Taxonomy" id="247480"/>
    <lineage>
        <taxon>Bacteria</taxon>
        <taxon>Bacillati</taxon>
        <taxon>Bacillota</taxon>
        <taxon>Bacilli</taxon>
        <taxon>Bacillales</taxon>
        <taxon>Anoxybacillaceae</taxon>
        <taxon>Thermaerobacillus</taxon>
    </lineage>
</organism>
<feature type="domain" description="Ionotropic glutamate receptor C-terminal" evidence="4">
    <location>
        <begin position="39"/>
        <end position="262"/>
    </location>
</feature>
<dbReference type="Gene3D" id="3.40.190.10">
    <property type="entry name" value="Periplasmic binding protein-like II"/>
    <property type="match status" value="2"/>
</dbReference>
<keyword evidence="6" id="KW-1185">Reference proteome</keyword>
<dbReference type="SMART" id="SM00079">
    <property type="entry name" value="PBPe"/>
    <property type="match status" value="1"/>
</dbReference>
<protein>
    <submittedName>
        <fullName evidence="5">Polar amino acid transport system substrate-binding protein</fullName>
    </submittedName>
</protein>
<dbReference type="EMBL" id="JACDUT010000001">
    <property type="protein sequence ID" value="MBA2873376.1"/>
    <property type="molecule type" value="Genomic_DNA"/>
</dbReference>
<evidence type="ECO:0000259" key="4">
    <source>
        <dbReference type="SMART" id="SM00079"/>
    </source>
</evidence>
<dbReference type="PANTHER" id="PTHR35936">
    <property type="entry name" value="MEMBRANE-BOUND LYTIC MUREIN TRANSGLYCOSYLASE F"/>
    <property type="match status" value="1"/>
</dbReference>
<dbReference type="RefSeq" id="WP_181554321.1">
    <property type="nucleotide sequence ID" value="NZ_JACDUT010000001.1"/>
</dbReference>
<dbReference type="Proteomes" id="UP000523087">
    <property type="component" value="Unassembled WGS sequence"/>
</dbReference>
<evidence type="ECO:0000256" key="2">
    <source>
        <dbReference type="SAM" id="SignalP"/>
    </source>
</evidence>
<dbReference type="SUPFAM" id="SSF53850">
    <property type="entry name" value="Periplasmic binding protein-like II"/>
    <property type="match status" value="1"/>
</dbReference>
<dbReference type="PROSITE" id="PS51257">
    <property type="entry name" value="PROKAR_LIPOPROTEIN"/>
    <property type="match status" value="1"/>
</dbReference>